<dbReference type="EMBL" id="LAZR01013736">
    <property type="protein sequence ID" value="KKM20585.1"/>
    <property type="molecule type" value="Genomic_DNA"/>
</dbReference>
<dbReference type="InterPro" id="IPR008571">
    <property type="entry name" value="HerA-like"/>
</dbReference>
<dbReference type="PANTHER" id="PTHR42957:SF1">
    <property type="entry name" value="HELICASE MJ1565-RELATED"/>
    <property type="match status" value="1"/>
</dbReference>
<dbReference type="InterPro" id="IPR027417">
    <property type="entry name" value="P-loop_NTPase"/>
</dbReference>
<proteinExistence type="predicted"/>
<evidence type="ECO:0000259" key="1">
    <source>
        <dbReference type="Pfam" id="PF01935"/>
    </source>
</evidence>
<dbReference type="AlphaFoldDB" id="A0A0F9KYM2"/>
<dbReference type="PANTHER" id="PTHR42957">
    <property type="entry name" value="HELICASE MJ1565-RELATED"/>
    <property type="match status" value="1"/>
</dbReference>
<comment type="caution">
    <text evidence="2">The sequence shown here is derived from an EMBL/GenBank/DDBJ whole genome shotgun (WGS) entry which is preliminary data.</text>
</comment>
<gene>
    <name evidence="2" type="ORF">LCGC14_1643960</name>
</gene>
<dbReference type="Gene3D" id="3.40.50.300">
    <property type="entry name" value="P-loop containing nucleotide triphosphate hydrolases"/>
    <property type="match status" value="1"/>
</dbReference>
<dbReference type="SUPFAM" id="SSF52540">
    <property type="entry name" value="P-loop containing nucleoside triphosphate hydrolases"/>
    <property type="match status" value="1"/>
</dbReference>
<reference evidence="2" key="1">
    <citation type="journal article" date="2015" name="Nature">
        <title>Complex archaea that bridge the gap between prokaryotes and eukaryotes.</title>
        <authorList>
            <person name="Spang A."/>
            <person name="Saw J.H."/>
            <person name="Jorgensen S.L."/>
            <person name="Zaremba-Niedzwiedzka K."/>
            <person name="Martijn J."/>
            <person name="Lind A.E."/>
            <person name="van Eijk R."/>
            <person name="Schleper C."/>
            <person name="Guy L."/>
            <person name="Ettema T.J."/>
        </authorList>
    </citation>
    <scope>NUCLEOTIDE SEQUENCE</scope>
</reference>
<accession>A0A0F9KYM2</accession>
<name>A0A0F9KYM2_9ZZZZ</name>
<feature type="domain" description="Helicase HerA central" evidence="1">
    <location>
        <begin position="144"/>
        <end position="283"/>
    </location>
</feature>
<dbReference type="Pfam" id="PF01935">
    <property type="entry name" value="DUF87"/>
    <property type="match status" value="1"/>
</dbReference>
<feature type="non-terminal residue" evidence="2">
    <location>
        <position position="327"/>
    </location>
</feature>
<organism evidence="2">
    <name type="scientific">marine sediment metagenome</name>
    <dbReference type="NCBI Taxonomy" id="412755"/>
    <lineage>
        <taxon>unclassified sequences</taxon>
        <taxon>metagenomes</taxon>
        <taxon>ecological metagenomes</taxon>
    </lineage>
</organism>
<protein>
    <recommendedName>
        <fullName evidence="1">Helicase HerA central domain-containing protein</fullName>
    </recommendedName>
</protein>
<sequence length="327" mass="37349">MTSLGNKIGSFISGSFAKLILRQKFGKEFEIGELIVAGKSMSEYSIFQIKDLFYGSQIPDSSLELMAGYRLERERSDLKIYEPELRNYVLAHARELISIRKNEVSGKYELSIPKKLPKFFSDIFELEQSHLQFFKEEEIETPLNLGKVRSGSKVLDINVRVDAVEVLKHHILIPAATGRGKSNLVKTILYDLLDNEKCGKLIFDPHNEYFGTIIQRGLRDHPKSAEFLEYFTIRGISGANELKFNMNLINPAHIMGSISLTDAQKQAIVVFYRKDRKNWIQNIFKDITQAELKILGIDLKTVEVLRRKLGLLLSLYQEDDGTLTENG</sequence>
<dbReference type="InterPro" id="IPR002789">
    <property type="entry name" value="HerA_central"/>
</dbReference>
<evidence type="ECO:0000313" key="2">
    <source>
        <dbReference type="EMBL" id="KKM20585.1"/>
    </source>
</evidence>